<evidence type="ECO:0000313" key="2">
    <source>
        <dbReference type="EMBL" id="ACS40594.1"/>
    </source>
</evidence>
<protein>
    <submittedName>
        <fullName evidence="2">Uncharacterized protein</fullName>
    </submittedName>
</protein>
<feature type="compositionally biased region" description="Basic residues" evidence="1">
    <location>
        <begin position="1"/>
        <end position="18"/>
    </location>
</feature>
<organism evidence="2 3">
    <name type="scientific">Methylorubrum extorquens (strain ATCC 14718 / DSM 1338 / JCM 2805 / NCIMB 9133 / AM1)</name>
    <name type="common">Methylobacterium extorquens</name>
    <dbReference type="NCBI Taxonomy" id="272630"/>
    <lineage>
        <taxon>Bacteria</taxon>
        <taxon>Pseudomonadati</taxon>
        <taxon>Pseudomonadota</taxon>
        <taxon>Alphaproteobacteria</taxon>
        <taxon>Hyphomicrobiales</taxon>
        <taxon>Methylobacteriaceae</taxon>
        <taxon>Methylorubrum</taxon>
    </lineage>
</organism>
<accession>C5AUI4</accession>
<dbReference type="eggNOG" id="ENOG5030SSB">
    <property type="taxonomic scope" value="Bacteria"/>
</dbReference>
<proteinExistence type="predicted"/>
<feature type="compositionally biased region" description="Acidic residues" evidence="1">
    <location>
        <begin position="94"/>
        <end position="107"/>
    </location>
</feature>
<feature type="compositionally biased region" description="Pro residues" evidence="1">
    <location>
        <begin position="72"/>
        <end position="86"/>
    </location>
</feature>
<dbReference type="AlphaFoldDB" id="C5AUI4"/>
<dbReference type="HOGENOM" id="CLU_2206918_0_0_5"/>
<keyword evidence="3" id="KW-1185">Reference proteome</keyword>
<name>C5AUI4_METEA</name>
<evidence type="ECO:0000256" key="1">
    <source>
        <dbReference type="SAM" id="MobiDB-lite"/>
    </source>
</evidence>
<evidence type="ECO:0000313" key="3">
    <source>
        <dbReference type="Proteomes" id="UP000009081"/>
    </source>
</evidence>
<gene>
    <name evidence="2" type="ordered locus">MexAM1_META1p2841</name>
</gene>
<dbReference type="KEGG" id="mea:Mex_1p2841"/>
<dbReference type="EMBL" id="CP001510">
    <property type="protein sequence ID" value="ACS40594.1"/>
    <property type="molecule type" value="Genomic_DNA"/>
</dbReference>
<feature type="region of interest" description="Disordered" evidence="1">
    <location>
        <begin position="1"/>
        <end position="107"/>
    </location>
</feature>
<dbReference type="STRING" id="272630.MexAM1_META1p2841"/>
<feature type="compositionally biased region" description="Basic and acidic residues" evidence="1">
    <location>
        <begin position="61"/>
        <end position="71"/>
    </location>
</feature>
<reference evidence="2 3" key="1">
    <citation type="journal article" date="2009" name="PLoS ONE">
        <title>Methylobacterium genome sequences: a reference blueprint to investigate microbial metabolism of C1 compounds from natural and industrial sources.</title>
        <authorList>
            <person name="Vuilleumier S."/>
            <person name="Chistoserdova L."/>
            <person name="Lee M.-C."/>
            <person name="Bringel F."/>
            <person name="Lajus A."/>
            <person name="Zhou Y."/>
            <person name="Gourion B."/>
            <person name="Barbe V."/>
            <person name="Chang J."/>
            <person name="Cruveiller S."/>
            <person name="Dossat C."/>
            <person name="Gillett W."/>
            <person name="Gruffaz C."/>
            <person name="Haugen E."/>
            <person name="Hourcade E."/>
            <person name="Levy R."/>
            <person name="Mangenot S."/>
            <person name="Muller E."/>
            <person name="Nadalig T."/>
            <person name="Pagni M."/>
            <person name="Penny C."/>
            <person name="Peyraud R."/>
            <person name="Robinson D.G."/>
            <person name="Roche D."/>
            <person name="Rouy Z."/>
            <person name="Saenampechek C."/>
            <person name="Salvignol G."/>
            <person name="Vallenet D."/>
            <person name="Wu Z."/>
            <person name="Marx C.J."/>
            <person name="Vorholt J.A."/>
            <person name="Olson M.V."/>
            <person name="Kaul R."/>
            <person name="Weissenbach J."/>
            <person name="Medigue C."/>
            <person name="Lidstrom M.E."/>
        </authorList>
    </citation>
    <scope>NUCLEOTIDE SEQUENCE [LARGE SCALE GENOMIC DNA]</scope>
    <source>
        <strain evidence="3">ATCC 14718 / DSM 1338 / JCM 2805 / NCIMB 9133 / AM1</strain>
    </source>
</reference>
<sequence>MPKRSRRSGARRAPRKRTSYAPVAVRAFESIDRPSRHGVRPQHTPMADAAFMERILTAQNDRPKSETEPKPIGDPPPAPQPPAGDPPPHRPDAIPDEDLDQVEEQPS</sequence>
<dbReference type="Proteomes" id="UP000009081">
    <property type="component" value="Chromosome"/>
</dbReference>